<evidence type="ECO:0000256" key="3">
    <source>
        <dbReference type="SAM" id="SignalP"/>
    </source>
</evidence>
<dbReference type="PROSITE" id="PS50106">
    <property type="entry name" value="PDZ"/>
    <property type="match status" value="2"/>
</dbReference>
<feature type="region of interest" description="Disordered" evidence="2">
    <location>
        <begin position="252"/>
        <end position="272"/>
    </location>
</feature>
<name>A0A1U7CKQ7_9BACT</name>
<feature type="signal peptide" evidence="3">
    <location>
        <begin position="1"/>
        <end position="23"/>
    </location>
</feature>
<feature type="region of interest" description="Disordered" evidence="2">
    <location>
        <begin position="131"/>
        <end position="160"/>
    </location>
</feature>
<organism evidence="5 6">
    <name type="scientific">Paludisphaera borealis</name>
    <dbReference type="NCBI Taxonomy" id="1387353"/>
    <lineage>
        <taxon>Bacteria</taxon>
        <taxon>Pseudomonadati</taxon>
        <taxon>Planctomycetota</taxon>
        <taxon>Planctomycetia</taxon>
        <taxon>Isosphaerales</taxon>
        <taxon>Isosphaeraceae</taxon>
        <taxon>Paludisphaera</taxon>
    </lineage>
</organism>
<dbReference type="EMBL" id="CP019082">
    <property type="protein sequence ID" value="APW59463.1"/>
    <property type="molecule type" value="Genomic_DNA"/>
</dbReference>
<protein>
    <recommendedName>
        <fullName evidence="4">PDZ domain-containing protein</fullName>
    </recommendedName>
</protein>
<dbReference type="InterPro" id="IPR001478">
    <property type="entry name" value="PDZ"/>
</dbReference>
<dbReference type="KEGG" id="pbor:BSF38_00886"/>
<dbReference type="SMART" id="SM00228">
    <property type="entry name" value="PDZ"/>
    <property type="match status" value="3"/>
</dbReference>
<feature type="region of interest" description="Disordered" evidence="2">
    <location>
        <begin position="357"/>
        <end position="383"/>
    </location>
</feature>
<feature type="compositionally biased region" description="Basic and acidic residues" evidence="2">
    <location>
        <begin position="261"/>
        <end position="272"/>
    </location>
</feature>
<dbReference type="InterPro" id="IPR041489">
    <property type="entry name" value="PDZ_6"/>
</dbReference>
<feature type="domain" description="PDZ" evidence="4">
    <location>
        <begin position="275"/>
        <end position="345"/>
    </location>
</feature>
<dbReference type="PANTHER" id="PTHR22939">
    <property type="entry name" value="SERINE PROTEASE FAMILY S1C HTRA-RELATED"/>
    <property type="match status" value="1"/>
</dbReference>
<evidence type="ECO:0000256" key="1">
    <source>
        <dbReference type="ARBA" id="ARBA00010541"/>
    </source>
</evidence>
<dbReference type="PANTHER" id="PTHR22939:SF129">
    <property type="entry name" value="SERINE PROTEASE HTRA2, MITOCHONDRIAL"/>
    <property type="match status" value="1"/>
</dbReference>
<proteinExistence type="inferred from homology"/>
<sequence length="469" mass="48291">MKRPWIPVFAASLAFAAGAPAEAQRPAQPKSGAAAIVEGVVREVFRSPRRNQVDYLVQIDVRRSELGRGAVDACRLLIPAPGDPVYVHVSQSGAGDGHNAIPTERSSVRAYLYPRAQGGWDGASPDWFEPSNEAFANRGGDEPAPPAEDGGRGAPAPTAPERGLILQTLGVKADQVNAGGRLVLKVTDVAPDSPAKKAGFEKGDVIIGANGQGFTSLEQLADLLRKGGPVGQLAVLNVQNGKQATVKIDVPGATATPPRIGRPDDAPAAEPKRSLGVTVEPKRLGLRTALEVTAVQPGGAAEKAGIEKGDVLVEADGVALTDSAQLQKVVDKSGSSLTIKVRDSRTGKDVPVEVTLAEANSTRPGGTPTPDAPKPNPGHLTSKSFGITTEAATADLLPVVKVVAVAAGSLAEKAGIEVGDAITGVDDKIIFAPDLLDEALGKVGATFTLTILDAKTGKKTPVKVTFGQQ</sequence>
<evidence type="ECO:0000259" key="4">
    <source>
        <dbReference type="PROSITE" id="PS50106"/>
    </source>
</evidence>
<gene>
    <name evidence="5" type="ORF">BSF38_00886</name>
</gene>
<dbReference type="Pfam" id="PF17820">
    <property type="entry name" value="PDZ_6"/>
    <property type="match status" value="2"/>
</dbReference>
<feature type="domain" description="PDZ" evidence="4">
    <location>
        <begin position="186"/>
        <end position="239"/>
    </location>
</feature>
<dbReference type="SUPFAM" id="SSF50156">
    <property type="entry name" value="PDZ domain-like"/>
    <property type="match status" value="3"/>
</dbReference>
<dbReference type="InterPro" id="IPR036034">
    <property type="entry name" value="PDZ_sf"/>
</dbReference>
<reference evidence="6" key="1">
    <citation type="submission" date="2016-12" db="EMBL/GenBank/DDBJ databases">
        <title>Comparative genomics of four Isosphaeraceae planctomycetes: a common pool of plasmids and glycoside hydrolase genes.</title>
        <authorList>
            <person name="Ivanova A."/>
        </authorList>
    </citation>
    <scope>NUCLEOTIDE SEQUENCE [LARGE SCALE GENOMIC DNA]</scope>
    <source>
        <strain evidence="6">PX4</strain>
    </source>
</reference>
<feature type="chain" id="PRO_5013137947" description="PDZ domain-containing protein" evidence="3">
    <location>
        <begin position="24"/>
        <end position="469"/>
    </location>
</feature>
<comment type="similarity">
    <text evidence="1">Belongs to the peptidase S1C family.</text>
</comment>
<evidence type="ECO:0000313" key="6">
    <source>
        <dbReference type="Proteomes" id="UP000186309"/>
    </source>
</evidence>
<evidence type="ECO:0000256" key="2">
    <source>
        <dbReference type="SAM" id="MobiDB-lite"/>
    </source>
</evidence>
<dbReference type="Proteomes" id="UP000186309">
    <property type="component" value="Chromosome"/>
</dbReference>
<keyword evidence="6" id="KW-1185">Reference proteome</keyword>
<dbReference type="OrthoDB" id="259755at2"/>
<keyword evidence="3" id="KW-0732">Signal</keyword>
<evidence type="ECO:0000313" key="5">
    <source>
        <dbReference type="EMBL" id="APW59463.1"/>
    </source>
</evidence>
<dbReference type="GO" id="GO:0008236">
    <property type="term" value="F:serine-type peptidase activity"/>
    <property type="evidence" value="ECO:0007669"/>
    <property type="project" value="UniProtKB-KW"/>
</dbReference>
<dbReference type="Gene3D" id="2.30.42.10">
    <property type="match status" value="3"/>
</dbReference>
<accession>A0A1U7CKQ7</accession>
<dbReference type="RefSeq" id="WP_076343637.1">
    <property type="nucleotide sequence ID" value="NZ_CP019082.1"/>
</dbReference>
<dbReference type="STRING" id="1387353.BSF38_00886"/>
<dbReference type="AlphaFoldDB" id="A0A1U7CKQ7"/>